<dbReference type="InterPro" id="IPR050574">
    <property type="entry name" value="HPF/YfiA_ribosome-assoc"/>
</dbReference>
<dbReference type="CDD" id="cd00552">
    <property type="entry name" value="RaiA"/>
    <property type="match status" value="1"/>
</dbReference>
<dbReference type="InterPro" id="IPR003489">
    <property type="entry name" value="RHF/RaiA"/>
</dbReference>
<dbReference type="InterPro" id="IPR036567">
    <property type="entry name" value="RHF-like"/>
</dbReference>
<dbReference type="GO" id="GO:0022627">
    <property type="term" value="C:cytosolic small ribosomal subunit"/>
    <property type="evidence" value="ECO:0007669"/>
    <property type="project" value="TreeGrafter"/>
</dbReference>
<dbReference type="eggNOG" id="COG1544">
    <property type="taxonomic scope" value="Bacteria"/>
</dbReference>
<evidence type="ECO:0000259" key="4">
    <source>
        <dbReference type="Pfam" id="PF16321"/>
    </source>
</evidence>
<evidence type="ECO:0000256" key="3">
    <source>
        <dbReference type="ARBA" id="ARBA00041148"/>
    </source>
</evidence>
<feature type="domain" description="Sigma 54 modulation/S30EA ribosomal protein C-terminal" evidence="4">
    <location>
        <begin position="127"/>
        <end position="179"/>
    </location>
</feature>
<dbReference type="SUPFAM" id="SSF69754">
    <property type="entry name" value="Ribosome binding protein Y (YfiA homologue)"/>
    <property type="match status" value="1"/>
</dbReference>
<dbReference type="HOGENOM" id="CLU_071472_0_3_7"/>
<keyword evidence="1" id="KW-0810">Translation regulation</keyword>
<dbReference type="PANTHER" id="PTHR33231">
    <property type="entry name" value="30S RIBOSOMAL PROTEIN"/>
    <property type="match status" value="1"/>
</dbReference>
<dbReference type="PANTHER" id="PTHR33231:SF1">
    <property type="entry name" value="30S RIBOSOMAL PROTEIN"/>
    <property type="match status" value="1"/>
</dbReference>
<dbReference type="Pfam" id="PF16321">
    <property type="entry name" value="Ribosom_S30AE_C"/>
    <property type="match status" value="1"/>
</dbReference>
<evidence type="ECO:0000256" key="1">
    <source>
        <dbReference type="ARBA" id="ARBA00022845"/>
    </source>
</evidence>
<dbReference type="RefSeq" id="WP_012108430.1">
    <property type="nucleotide sequence ID" value="NC_009714.1"/>
</dbReference>
<dbReference type="AlphaFoldDB" id="A7I0V2"/>
<accession>A7I0V2</accession>
<keyword evidence="6" id="KW-1185">Reference proteome</keyword>
<dbReference type="Pfam" id="PF02482">
    <property type="entry name" value="Ribosomal_S30AE"/>
    <property type="match status" value="1"/>
</dbReference>
<dbReference type="KEGG" id="cha:CHAB381_0555"/>
<dbReference type="NCBIfam" id="TIGR00741">
    <property type="entry name" value="yfiA"/>
    <property type="match status" value="1"/>
</dbReference>
<evidence type="ECO:0000313" key="6">
    <source>
        <dbReference type="Proteomes" id="UP000002407"/>
    </source>
</evidence>
<evidence type="ECO:0000313" key="5">
    <source>
        <dbReference type="EMBL" id="ABS51871.1"/>
    </source>
</evidence>
<dbReference type="GO" id="GO:0043024">
    <property type="term" value="F:ribosomal small subunit binding"/>
    <property type="evidence" value="ECO:0007669"/>
    <property type="project" value="TreeGrafter"/>
</dbReference>
<evidence type="ECO:0000256" key="2">
    <source>
        <dbReference type="ARBA" id="ARBA00038695"/>
    </source>
</evidence>
<organism evidence="5 6">
    <name type="scientific">Campylobacter hominis (strain ATCC BAA-381 / DSM 21671 / CCUG 45161 / LMG 19568 / NCTC 13146 / CH001A)</name>
    <dbReference type="NCBI Taxonomy" id="360107"/>
    <lineage>
        <taxon>Bacteria</taxon>
        <taxon>Pseudomonadati</taxon>
        <taxon>Campylobacterota</taxon>
        <taxon>Epsilonproteobacteria</taxon>
        <taxon>Campylobacterales</taxon>
        <taxon>Campylobacteraceae</taxon>
        <taxon>Campylobacter</taxon>
    </lineage>
</organism>
<dbReference type="OrthoDB" id="9794975at2"/>
<keyword evidence="5" id="KW-0689">Ribosomal protein</keyword>
<dbReference type="Gene3D" id="3.30.160.100">
    <property type="entry name" value="Ribosome hibernation promotion factor-like"/>
    <property type="match status" value="1"/>
</dbReference>
<gene>
    <name evidence="5" type="ordered locus">CHAB381_0555</name>
</gene>
<name>A7I0V2_CAMHC</name>
<sequence length="180" mass="20671">MNLSITGKQFELTDSIKNYVESAFENLNKYGLDIISGRCVISADERNGKKGFIVDFLINLAKKDTIVIRHKDKDLYAAIDSITNRASKILRRTHDKNTTHKNKDDKKQNALDEILKNNEAVESIEVDEIIPTELELYKPLEIDEALEKLKSSSDQFLVFNDIDAKMRVIYKRKDGKFGLF</sequence>
<keyword evidence="5" id="KW-0687">Ribonucleoprotein</keyword>
<dbReference type="InterPro" id="IPR032528">
    <property type="entry name" value="Ribosom_S30AE_C"/>
</dbReference>
<dbReference type="Proteomes" id="UP000002407">
    <property type="component" value="Chromosome"/>
</dbReference>
<dbReference type="EMBL" id="CP000776">
    <property type="protein sequence ID" value="ABS51871.1"/>
    <property type="molecule type" value="Genomic_DNA"/>
</dbReference>
<proteinExistence type="predicted"/>
<dbReference type="STRING" id="360107.CHAB381_0555"/>
<dbReference type="GO" id="GO:0045900">
    <property type="term" value="P:negative regulation of translational elongation"/>
    <property type="evidence" value="ECO:0007669"/>
    <property type="project" value="TreeGrafter"/>
</dbReference>
<dbReference type="InterPro" id="IPR038416">
    <property type="entry name" value="Ribosom_S30AE_C_sf"/>
</dbReference>
<dbReference type="Gene3D" id="3.30.505.50">
    <property type="entry name" value="Sigma 54 modulation/S30EA ribosomal protein, C-terminal domain"/>
    <property type="match status" value="1"/>
</dbReference>
<reference evidence="6" key="1">
    <citation type="submission" date="2007-07" db="EMBL/GenBank/DDBJ databases">
        <title>Complete genome sequence of Campylobacter hominis ATCC BAA-381, a commensal isolated from the human gastrointestinal tract.</title>
        <authorList>
            <person name="Fouts D.E."/>
            <person name="Mongodin E.F."/>
            <person name="Puiu D."/>
            <person name="Sebastian Y."/>
            <person name="Miller W.G."/>
            <person name="Mandrell R.E."/>
            <person name="Nelson K.E."/>
        </authorList>
    </citation>
    <scope>NUCLEOTIDE SEQUENCE [LARGE SCALE GENOMIC DNA]</scope>
    <source>
        <strain evidence="6">ATCC BAA-381 / LMG 19568 / NCTC 13146 / CH001A</strain>
    </source>
</reference>
<protein>
    <recommendedName>
        <fullName evidence="3">Ribosome hibernation promoting factor</fullName>
    </recommendedName>
</protein>
<comment type="subunit">
    <text evidence="2">Associates exclusively with 100S ribosomes, which are dimers of 70S ribosomes.</text>
</comment>